<reference evidence="1" key="2">
    <citation type="submission" date="2014-09" db="EMBL/GenBank/DDBJ databases">
        <title>Criblamydia sequanensis harbors a mega-plasmid encoding arsenite resistance.</title>
        <authorList>
            <person name="Bertelli C."/>
            <person name="Goesmann A."/>
            <person name="Greub G."/>
        </authorList>
    </citation>
    <scope>NUCLEOTIDE SEQUENCE [LARGE SCALE GENOMIC DNA]</scope>
    <source>
        <strain evidence="1">CRIB-18</strain>
    </source>
</reference>
<evidence type="ECO:0000313" key="1">
    <source>
        <dbReference type="EMBL" id="CDR32915.1"/>
    </source>
</evidence>
<organism evidence="1 2">
    <name type="scientific">Candidatus Criblamydia sequanensis CRIB-18</name>
    <dbReference type="NCBI Taxonomy" id="1437425"/>
    <lineage>
        <taxon>Bacteria</taxon>
        <taxon>Pseudomonadati</taxon>
        <taxon>Chlamydiota</taxon>
        <taxon>Chlamydiia</taxon>
        <taxon>Parachlamydiales</taxon>
        <taxon>Candidatus Criblamydiaceae</taxon>
        <taxon>Candidatus Criblamydia</taxon>
    </lineage>
</organism>
<name>A0A090CZN5_9BACT</name>
<sequence length="253" mass="29321">MTSLEKLSVFLSYNFYEDAKKGLYLAVEKENGTLVKLNWNNLPLRDKWFTYDGSLETIAGVIQEALRSAALTPTKSLELQVALLRKKVKHHNKHLFQDRIHFFNPFKKSIVVEVEYPHYIEVLDRVELRNFQINVSYSKLSPSRKIWKKIQKEIPVSAAWKSDHELVHSLNKAVKENETLDQFITKFSLNIISLKFSGFNLSLLVSFAGKEFFKMGYDSGFIKGISSKKDPRRALYPKPDYQSLASRVLSRNQ</sequence>
<evidence type="ECO:0000313" key="2">
    <source>
        <dbReference type="Proteomes" id="UP000031552"/>
    </source>
</evidence>
<protein>
    <submittedName>
        <fullName evidence="1">Uncharacterized protein</fullName>
    </submittedName>
</protein>
<reference evidence="1" key="1">
    <citation type="submission" date="2013-12" db="EMBL/GenBank/DDBJ databases">
        <authorList>
            <person name="Linke B."/>
        </authorList>
    </citation>
    <scope>NUCLEOTIDE SEQUENCE [LARGE SCALE GENOMIC DNA]</scope>
    <source>
        <strain evidence="1">CRIB-18</strain>
    </source>
</reference>
<dbReference type="EMBL" id="CCEJ010000001">
    <property type="protein sequence ID" value="CDR32915.1"/>
    <property type="molecule type" value="Genomic_DNA"/>
</dbReference>
<dbReference type="STRING" id="1437425.CSEC_0071"/>
<dbReference type="RefSeq" id="WP_041016436.1">
    <property type="nucleotide sequence ID" value="NZ_CCEJ010000001.1"/>
</dbReference>
<keyword evidence="2" id="KW-1185">Reference proteome</keyword>
<comment type="caution">
    <text evidence="1">The sequence shown here is derived from an EMBL/GenBank/DDBJ whole genome shotgun (WGS) entry which is preliminary data.</text>
</comment>
<dbReference type="AlphaFoldDB" id="A0A090CZN5"/>
<proteinExistence type="predicted"/>
<accession>A0A090CZN5</accession>
<dbReference type="Proteomes" id="UP000031552">
    <property type="component" value="Unassembled WGS sequence"/>
</dbReference>
<gene>
    <name evidence="1" type="ORF">CSEC_0071</name>
</gene>